<feature type="domain" description="HMG box" evidence="6">
    <location>
        <begin position="218"/>
        <end position="286"/>
    </location>
</feature>
<feature type="compositionally biased region" description="Basic residues" evidence="5">
    <location>
        <begin position="200"/>
        <end position="211"/>
    </location>
</feature>
<dbReference type="PROSITE" id="PS50118">
    <property type="entry name" value="HMG_BOX_2"/>
    <property type="match status" value="1"/>
</dbReference>
<dbReference type="GO" id="GO:0006357">
    <property type="term" value="P:regulation of transcription by RNA polymerase II"/>
    <property type="evidence" value="ECO:0007669"/>
    <property type="project" value="TreeGrafter"/>
</dbReference>
<evidence type="ECO:0000256" key="5">
    <source>
        <dbReference type="SAM" id="MobiDB-lite"/>
    </source>
</evidence>
<dbReference type="Gene3D" id="1.10.30.10">
    <property type="entry name" value="High mobility group box domain"/>
    <property type="match status" value="1"/>
</dbReference>
<feature type="DNA-binding region" description="HMG box" evidence="4">
    <location>
        <begin position="218"/>
        <end position="286"/>
    </location>
</feature>
<proteinExistence type="predicted"/>
<comment type="subcellular location">
    <subcellularLocation>
        <location evidence="1">Nucleus</location>
    </subcellularLocation>
</comment>
<keyword evidence="3 4" id="KW-0539">Nucleus</keyword>
<evidence type="ECO:0000256" key="1">
    <source>
        <dbReference type="ARBA" id="ARBA00004123"/>
    </source>
</evidence>
<dbReference type="GO" id="GO:0031490">
    <property type="term" value="F:chromatin DNA binding"/>
    <property type="evidence" value="ECO:0007669"/>
    <property type="project" value="TreeGrafter"/>
</dbReference>
<evidence type="ECO:0000313" key="7">
    <source>
        <dbReference type="EMBL" id="KFD52521.1"/>
    </source>
</evidence>
<dbReference type="InterPro" id="IPR051365">
    <property type="entry name" value="TOX_HMG-box_domain"/>
</dbReference>
<keyword evidence="2 4" id="KW-0238">DNA-binding</keyword>
<organism evidence="7 8">
    <name type="scientific">Trichuris suis</name>
    <name type="common">pig whipworm</name>
    <dbReference type="NCBI Taxonomy" id="68888"/>
    <lineage>
        <taxon>Eukaryota</taxon>
        <taxon>Metazoa</taxon>
        <taxon>Ecdysozoa</taxon>
        <taxon>Nematoda</taxon>
        <taxon>Enoplea</taxon>
        <taxon>Dorylaimia</taxon>
        <taxon>Trichinellida</taxon>
        <taxon>Trichuridae</taxon>
        <taxon>Trichuris</taxon>
    </lineage>
</organism>
<dbReference type="CDD" id="cd21995">
    <property type="entry name" value="HMG-box_TOX-like"/>
    <property type="match status" value="1"/>
</dbReference>
<dbReference type="FunFam" id="1.10.30.10:FF:000005">
    <property type="entry name" value="TOX high mobility group box family member 3"/>
    <property type="match status" value="1"/>
</dbReference>
<dbReference type="SUPFAM" id="SSF47095">
    <property type="entry name" value="HMG-box"/>
    <property type="match status" value="1"/>
</dbReference>
<evidence type="ECO:0000256" key="3">
    <source>
        <dbReference type="ARBA" id="ARBA00023242"/>
    </source>
</evidence>
<evidence type="ECO:0000256" key="2">
    <source>
        <dbReference type="ARBA" id="ARBA00023125"/>
    </source>
</evidence>
<accession>A0A085M5M5</accession>
<evidence type="ECO:0000259" key="6">
    <source>
        <dbReference type="PROSITE" id="PS50118"/>
    </source>
</evidence>
<feature type="region of interest" description="Disordered" evidence="5">
    <location>
        <begin position="181"/>
        <end position="222"/>
    </location>
</feature>
<dbReference type="SMART" id="SM00398">
    <property type="entry name" value="HMG"/>
    <property type="match status" value="1"/>
</dbReference>
<dbReference type="PANTHER" id="PTHR45781">
    <property type="entry name" value="AGAP000281-PA"/>
    <property type="match status" value="1"/>
</dbReference>
<dbReference type="InterPro" id="IPR036910">
    <property type="entry name" value="HMG_box_dom_sf"/>
</dbReference>
<evidence type="ECO:0000256" key="4">
    <source>
        <dbReference type="PROSITE-ProRule" id="PRU00267"/>
    </source>
</evidence>
<dbReference type="Pfam" id="PF00505">
    <property type="entry name" value="HMG_box"/>
    <property type="match status" value="1"/>
</dbReference>
<name>A0A085M5M5_9BILA</name>
<evidence type="ECO:0000313" key="8">
    <source>
        <dbReference type="Proteomes" id="UP000030764"/>
    </source>
</evidence>
<dbReference type="EMBL" id="KL363226">
    <property type="protein sequence ID" value="KFD52521.1"/>
    <property type="molecule type" value="Genomic_DNA"/>
</dbReference>
<feature type="region of interest" description="Disordered" evidence="5">
    <location>
        <begin position="91"/>
        <end position="111"/>
    </location>
</feature>
<dbReference type="AlphaFoldDB" id="A0A085M5M5"/>
<dbReference type="InterPro" id="IPR009071">
    <property type="entry name" value="HMG_box_dom"/>
</dbReference>
<protein>
    <recommendedName>
        <fullName evidence="6">HMG box domain-containing protein</fullName>
    </recommendedName>
</protein>
<dbReference type="GO" id="GO:0005634">
    <property type="term" value="C:nucleus"/>
    <property type="evidence" value="ECO:0007669"/>
    <property type="project" value="UniProtKB-SubCell"/>
</dbReference>
<gene>
    <name evidence="7" type="ORF">M513_06555</name>
</gene>
<keyword evidence="8" id="KW-1185">Reference proteome</keyword>
<sequence length="345" mass="38136">MFTLMSAGQLFRQFKRSDGDHVSLYWWQCLFNTAAWGDLLKSHWLNPFFHSSSALGSLLIVTVPYCYNNLFPCCDAARRVPYPNYSEQLDANASAPSNAHPHSYTPIAGYPSQESPPKQMFNYATVQQQQQQPAAFYSQSEYGCYPNANPMPIGSVNPYGGGSMPYYYCAGQSTVASGTSLDEEARLDASETSADAGKVTRQRTPRKRQRLRKDPNEPQKPVSAYALFFRDTQAAIKGQNPNASFGEVSKIVAAMWDGLDSEAKNSYKQRTELAKKDYLKQRAAYRATHLSGSCQTDDVASMPSSYSSDRYVDYVPQGMLPPSQETDSGTFGGFFADRCGPSGGI</sequence>
<dbReference type="Proteomes" id="UP000030764">
    <property type="component" value="Unassembled WGS sequence"/>
</dbReference>
<reference evidence="7 8" key="1">
    <citation type="journal article" date="2014" name="Nat. Genet.">
        <title>Genome and transcriptome of the porcine whipworm Trichuris suis.</title>
        <authorList>
            <person name="Jex A.R."/>
            <person name="Nejsum P."/>
            <person name="Schwarz E.M."/>
            <person name="Hu L."/>
            <person name="Young N.D."/>
            <person name="Hall R.S."/>
            <person name="Korhonen P.K."/>
            <person name="Liao S."/>
            <person name="Thamsborg S."/>
            <person name="Xia J."/>
            <person name="Xu P."/>
            <person name="Wang S."/>
            <person name="Scheerlinck J.P."/>
            <person name="Hofmann A."/>
            <person name="Sternberg P.W."/>
            <person name="Wang J."/>
            <person name="Gasser R.B."/>
        </authorList>
    </citation>
    <scope>NUCLEOTIDE SEQUENCE [LARGE SCALE GENOMIC DNA]</scope>
    <source>
        <strain evidence="7">DCEP-RM93M</strain>
    </source>
</reference>
<dbReference type="PANTHER" id="PTHR45781:SF1">
    <property type="entry name" value="HMG BOX DOMAIN-CONTAINING PROTEIN"/>
    <property type="match status" value="1"/>
</dbReference>